<accession>A0ABQ5QLR9</accession>
<evidence type="ECO:0000259" key="5">
    <source>
        <dbReference type="PROSITE" id="PS51063"/>
    </source>
</evidence>
<dbReference type="Pfam" id="PF13545">
    <property type="entry name" value="HTH_Crp_2"/>
    <property type="match status" value="1"/>
</dbReference>
<sequence length="239" mass="26402">MSEFWSSLTDAERAAFRERSTVRWWRRGELLIREADASLWVAVLLKGRVKISSHDPSGAHALLAICGPGALLGEVAVVDNAPRSASIHALEHVDALVMNVPVFESYLERMPRVQVLVMRTLATRLRDADRKRLEFTAYDSTARVAARLVELAERFGATDAGAIRITLPLSQDDLADWVGSSREAVTRALAALRRQGWIRTGRMSTSILDLESLRVRATRPSVQRGARKAVLSTGPSHVV</sequence>
<dbReference type="Pfam" id="PF00027">
    <property type="entry name" value="cNMP_binding"/>
    <property type="match status" value="1"/>
</dbReference>
<dbReference type="PROSITE" id="PS50042">
    <property type="entry name" value="CNMP_BINDING_3"/>
    <property type="match status" value="1"/>
</dbReference>
<dbReference type="InterPro" id="IPR014710">
    <property type="entry name" value="RmlC-like_jellyroll"/>
</dbReference>
<dbReference type="InterPro" id="IPR036388">
    <property type="entry name" value="WH-like_DNA-bd_sf"/>
</dbReference>
<evidence type="ECO:0000256" key="2">
    <source>
        <dbReference type="ARBA" id="ARBA00023125"/>
    </source>
</evidence>
<dbReference type="PANTHER" id="PTHR24567">
    <property type="entry name" value="CRP FAMILY TRANSCRIPTIONAL REGULATORY PROTEIN"/>
    <property type="match status" value="1"/>
</dbReference>
<feature type="domain" description="Cyclic nucleotide-binding" evidence="4">
    <location>
        <begin position="4"/>
        <end position="107"/>
    </location>
</feature>
<dbReference type="CDD" id="cd00038">
    <property type="entry name" value="CAP_ED"/>
    <property type="match status" value="1"/>
</dbReference>
<gene>
    <name evidence="6" type="primary">fnr-1</name>
    <name evidence="6" type="ORF">Pa4123_05610</name>
</gene>
<evidence type="ECO:0000256" key="3">
    <source>
        <dbReference type="ARBA" id="ARBA00023163"/>
    </source>
</evidence>
<comment type="caution">
    <text evidence="6">The sequence shown here is derived from an EMBL/GenBank/DDBJ whole genome shotgun (WGS) entry which is preliminary data.</text>
</comment>
<keyword evidence="3" id="KW-0804">Transcription</keyword>
<dbReference type="PANTHER" id="PTHR24567:SF68">
    <property type="entry name" value="DNA-BINDING TRANSCRIPTIONAL DUAL REGULATOR CRP"/>
    <property type="match status" value="1"/>
</dbReference>
<dbReference type="Proteomes" id="UP001144280">
    <property type="component" value="Unassembled WGS sequence"/>
</dbReference>
<protein>
    <submittedName>
        <fullName evidence="6">CarD family transcriptional regulator</fullName>
    </submittedName>
</protein>
<dbReference type="RefSeq" id="WP_281892256.1">
    <property type="nucleotide sequence ID" value="NZ_BSDI01000002.1"/>
</dbReference>
<dbReference type="InterPro" id="IPR018490">
    <property type="entry name" value="cNMP-bd_dom_sf"/>
</dbReference>
<dbReference type="PROSITE" id="PS00889">
    <property type="entry name" value="CNMP_BINDING_2"/>
    <property type="match status" value="1"/>
</dbReference>
<evidence type="ECO:0000259" key="4">
    <source>
        <dbReference type="PROSITE" id="PS50042"/>
    </source>
</evidence>
<dbReference type="SMART" id="SM00100">
    <property type="entry name" value="cNMP"/>
    <property type="match status" value="1"/>
</dbReference>
<dbReference type="InterPro" id="IPR012318">
    <property type="entry name" value="HTH_CRP"/>
</dbReference>
<dbReference type="InterPro" id="IPR036390">
    <property type="entry name" value="WH_DNA-bd_sf"/>
</dbReference>
<organism evidence="6 7">
    <name type="scientific">Phytohabitans aurantiacus</name>
    <dbReference type="NCBI Taxonomy" id="3016789"/>
    <lineage>
        <taxon>Bacteria</taxon>
        <taxon>Bacillati</taxon>
        <taxon>Actinomycetota</taxon>
        <taxon>Actinomycetes</taxon>
        <taxon>Micromonosporales</taxon>
        <taxon>Micromonosporaceae</taxon>
    </lineage>
</organism>
<dbReference type="InterPro" id="IPR000595">
    <property type="entry name" value="cNMP-bd_dom"/>
</dbReference>
<dbReference type="Gene3D" id="2.60.120.10">
    <property type="entry name" value="Jelly Rolls"/>
    <property type="match status" value="1"/>
</dbReference>
<dbReference type="SUPFAM" id="SSF46785">
    <property type="entry name" value="Winged helix' DNA-binding domain"/>
    <property type="match status" value="1"/>
</dbReference>
<keyword evidence="1" id="KW-0805">Transcription regulation</keyword>
<name>A0ABQ5QLR9_9ACTN</name>
<evidence type="ECO:0000256" key="1">
    <source>
        <dbReference type="ARBA" id="ARBA00023015"/>
    </source>
</evidence>
<dbReference type="SMART" id="SM00419">
    <property type="entry name" value="HTH_CRP"/>
    <property type="match status" value="1"/>
</dbReference>
<dbReference type="SUPFAM" id="SSF51206">
    <property type="entry name" value="cAMP-binding domain-like"/>
    <property type="match status" value="1"/>
</dbReference>
<keyword evidence="7" id="KW-1185">Reference proteome</keyword>
<dbReference type="Gene3D" id="1.10.10.10">
    <property type="entry name" value="Winged helix-like DNA-binding domain superfamily/Winged helix DNA-binding domain"/>
    <property type="match status" value="1"/>
</dbReference>
<feature type="domain" description="HTH crp-type" evidence="5">
    <location>
        <begin position="138"/>
        <end position="211"/>
    </location>
</feature>
<dbReference type="InterPro" id="IPR018488">
    <property type="entry name" value="cNMP-bd_CS"/>
</dbReference>
<keyword evidence="2" id="KW-0238">DNA-binding</keyword>
<dbReference type="PRINTS" id="PR00034">
    <property type="entry name" value="HTHCRP"/>
</dbReference>
<evidence type="ECO:0000313" key="7">
    <source>
        <dbReference type="Proteomes" id="UP001144280"/>
    </source>
</evidence>
<dbReference type="PROSITE" id="PS51063">
    <property type="entry name" value="HTH_CRP_2"/>
    <property type="match status" value="1"/>
</dbReference>
<proteinExistence type="predicted"/>
<reference evidence="6" key="1">
    <citation type="submission" date="2022-12" db="EMBL/GenBank/DDBJ databases">
        <title>New Phytohabitans aurantiacus sp. RD004123 nov., an actinomycete isolated from soil.</title>
        <authorList>
            <person name="Triningsih D.W."/>
            <person name="Harunari E."/>
            <person name="Igarashi Y."/>
        </authorList>
    </citation>
    <scope>NUCLEOTIDE SEQUENCE</scope>
    <source>
        <strain evidence="6">RD004123</strain>
    </source>
</reference>
<dbReference type="InterPro" id="IPR050397">
    <property type="entry name" value="Env_Response_Regulators"/>
</dbReference>
<dbReference type="EMBL" id="BSDI01000002">
    <property type="protein sequence ID" value="GLH95289.1"/>
    <property type="molecule type" value="Genomic_DNA"/>
</dbReference>
<evidence type="ECO:0000313" key="6">
    <source>
        <dbReference type="EMBL" id="GLH95289.1"/>
    </source>
</evidence>